<dbReference type="InterPro" id="IPR005824">
    <property type="entry name" value="KOW"/>
</dbReference>
<dbReference type="InterPro" id="IPR008991">
    <property type="entry name" value="Translation_prot_SH3-like_sf"/>
</dbReference>
<dbReference type="EMBL" id="MU156036">
    <property type="protein sequence ID" value="KAF9470379.1"/>
    <property type="molecule type" value="Genomic_DNA"/>
</dbReference>
<comment type="caution">
    <text evidence="2">The sequence shown here is derived from an EMBL/GenBank/DDBJ whole genome shotgun (WGS) entry which is preliminary data.</text>
</comment>
<dbReference type="InterPro" id="IPR014722">
    <property type="entry name" value="Rib_uL2_dom2"/>
</dbReference>
<feature type="non-terminal residue" evidence="2">
    <location>
        <position position="106"/>
    </location>
</feature>
<proteinExistence type="predicted"/>
<dbReference type="GO" id="GO:0003735">
    <property type="term" value="F:structural constituent of ribosome"/>
    <property type="evidence" value="ECO:0007669"/>
    <property type="project" value="InterPro"/>
</dbReference>
<dbReference type="GO" id="GO:0006412">
    <property type="term" value="P:translation"/>
    <property type="evidence" value="ECO:0007669"/>
    <property type="project" value="InterPro"/>
</dbReference>
<feature type="domain" description="KOW" evidence="1">
    <location>
        <begin position="32"/>
        <end position="59"/>
    </location>
</feature>
<evidence type="ECO:0000313" key="2">
    <source>
        <dbReference type="EMBL" id="KAF9470379.1"/>
    </source>
</evidence>
<keyword evidence="3" id="KW-1185">Reference proteome</keyword>
<dbReference type="SMART" id="SM00739">
    <property type="entry name" value="KOW"/>
    <property type="match status" value="2"/>
</dbReference>
<evidence type="ECO:0000259" key="1">
    <source>
        <dbReference type="SMART" id="SM00739"/>
    </source>
</evidence>
<dbReference type="Proteomes" id="UP000807469">
    <property type="component" value="Unassembled WGS sequence"/>
</dbReference>
<reference evidence="2" key="1">
    <citation type="submission" date="2020-11" db="EMBL/GenBank/DDBJ databases">
        <authorList>
            <consortium name="DOE Joint Genome Institute"/>
            <person name="Ahrendt S."/>
            <person name="Riley R."/>
            <person name="Andreopoulos W."/>
            <person name="Labutti K."/>
            <person name="Pangilinan J."/>
            <person name="Ruiz-Duenas F.J."/>
            <person name="Barrasa J.M."/>
            <person name="Sanchez-Garcia M."/>
            <person name="Camarero S."/>
            <person name="Miyauchi S."/>
            <person name="Serrano A."/>
            <person name="Linde D."/>
            <person name="Babiker R."/>
            <person name="Drula E."/>
            <person name="Ayuso-Fernandez I."/>
            <person name="Pacheco R."/>
            <person name="Padilla G."/>
            <person name="Ferreira P."/>
            <person name="Barriuso J."/>
            <person name="Kellner H."/>
            <person name="Castanera R."/>
            <person name="Alfaro M."/>
            <person name="Ramirez L."/>
            <person name="Pisabarro A.G."/>
            <person name="Kuo A."/>
            <person name="Tritt A."/>
            <person name="Lipzen A."/>
            <person name="He G."/>
            <person name="Yan M."/>
            <person name="Ng V."/>
            <person name="Cullen D."/>
            <person name="Martin F."/>
            <person name="Rosso M.-N."/>
            <person name="Henrissat B."/>
            <person name="Hibbett D."/>
            <person name="Martinez A.T."/>
            <person name="Grigoriev I.V."/>
        </authorList>
    </citation>
    <scope>NUCLEOTIDE SEQUENCE</scope>
    <source>
        <strain evidence="2">CIRM-BRFM 674</strain>
    </source>
</reference>
<dbReference type="Pfam" id="PF23290">
    <property type="entry name" value="KOW5_SPT5"/>
    <property type="match status" value="1"/>
</dbReference>
<accession>A0A9P6CRT4</accession>
<gene>
    <name evidence="2" type="ORF">BDN70DRAFT_781229</name>
</gene>
<feature type="non-terminal residue" evidence="2">
    <location>
        <position position="1"/>
    </location>
</feature>
<sequence length="106" mass="11985">LPSLDELYMFRASTLLQESTFRRTLAAITQREIKIHDRVQIACGAYRGLTGQVLEISDQEARVYLHSQDDTASIALNELRVHVTIGDEVKIVRGVHRNHTGWVVSV</sequence>
<dbReference type="AlphaFoldDB" id="A0A9P6CRT4"/>
<evidence type="ECO:0000313" key="3">
    <source>
        <dbReference type="Proteomes" id="UP000807469"/>
    </source>
</evidence>
<dbReference type="GO" id="GO:0005840">
    <property type="term" value="C:ribosome"/>
    <property type="evidence" value="ECO:0007669"/>
    <property type="project" value="InterPro"/>
</dbReference>
<dbReference type="PROSITE" id="PS01108">
    <property type="entry name" value="RIBOSOMAL_L24"/>
    <property type="match status" value="1"/>
</dbReference>
<dbReference type="InterPro" id="IPR041978">
    <property type="entry name" value="KOW_Spt5_5"/>
</dbReference>
<dbReference type="SUPFAM" id="SSF50104">
    <property type="entry name" value="Translation proteins SH3-like domain"/>
    <property type="match status" value="2"/>
</dbReference>
<organism evidence="2 3">
    <name type="scientific">Pholiota conissans</name>
    <dbReference type="NCBI Taxonomy" id="109636"/>
    <lineage>
        <taxon>Eukaryota</taxon>
        <taxon>Fungi</taxon>
        <taxon>Dikarya</taxon>
        <taxon>Basidiomycota</taxon>
        <taxon>Agaricomycotina</taxon>
        <taxon>Agaricomycetes</taxon>
        <taxon>Agaricomycetidae</taxon>
        <taxon>Agaricales</taxon>
        <taxon>Agaricineae</taxon>
        <taxon>Strophariaceae</taxon>
        <taxon>Pholiota</taxon>
    </lineage>
</organism>
<dbReference type="Gene3D" id="2.30.30.30">
    <property type="match status" value="1"/>
</dbReference>
<dbReference type="InterPro" id="IPR005825">
    <property type="entry name" value="Ribosomal_uL24_CS"/>
</dbReference>
<feature type="domain" description="KOW" evidence="1">
    <location>
        <begin position="82"/>
        <end position="106"/>
    </location>
</feature>
<dbReference type="OrthoDB" id="3057978at2759"/>
<protein>
    <recommendedName>
        <fullName evidence="1">KOW domain-containing protein</fullName>
    </recommendedName>
</protein>
<name>A0A9P6CRT4_9AGAR</name>